<evidence type="ECO:0000313" key="2">
    <source>
        <dbReference type="EMBL" id="GEX10341.1"/>
    </source>
</evidence>
<dbReference type="AlphaFoldDB" id="A0A699H5M4"/>
<gene>
    <name evidence="2" type="ORF">Tci_282316</name>
</gene>
<evidence type="ECO:0008006" key="3">
    <source>
        <dbReference type="Google" id="ProtNLM"/>
    </source>
</evidence>
<reference evidence="2" key="1">
    <citation type="journal article" date="2019" name="Sci. Rep.">
        <title>Draft genome of Tanacetum cinerariifolium, the natural source of mosquito coil.</title>
        <authorList>
            <person name="Yamashiro T."/>
            <person name="Shiraishi A."/>
            <person name="Satake H."/>
            <person name="Nakayama K."/>
        </authorList>
    </citation>
    <scope>NUCLEOTIDE SEQUENCE</scope>
</reference>
<dbReference type="PANTHER" id="PTHR11439">
    <property type="entry name" value="GAG-POL-RELATED RETROTRANSPOSON"/>
    <property type="match status" value="1"/>
</dbReference>
<feature type="region of interest" description="Disordered" evidence="1">
    <location>
        <begin position="549"/>
        <end position="577"/>
    </location>
</feature>
<dbReference type="EMBL" id="BKCJ010089648">
    <property type="protein sequence ID" value="GEX10341.1"/>
    <property type="molecule type" value="Genomic_DNA"/>
</dbReference>
<comment type="caution">
    <text evidence="2">The sequence shown here is derived from an EMBL/GenBank/DDBJ whole genome shotgun (WGS) entry which is preliminary data.</text>
</comment>
<organism evidence="2">
    <name type="scientific">Tanacetum cinerariifolium</name>
    <name type="common">Dalmatian daisy</name>
    <name type="synonym">Chrysanthemum cinerariifolium</name>
    <dbReference type="NCBI Taxonomy" id="118510"/>
    <lineage>
        <taxon>Eukaryota</taxon>
        <taxon>Viridiplantae</taxon>
        <taxon>Streptophyta</taxon>
        <taxon>Embryophyta</taxon>
        <taxon>Tracheophyta</taxon>
        <taxon>Spermatophyta</taxon>
        <taxon>Magnoliopsida</taxon>
        <taxon>eudicotyledons</taxon>
        <taxon>Gunneridae</taxon>
        <taxon>Pentapetalae</taxon>
        <taxon>asterids</taxon>
        <taxon>campanulids</taxon>
        <taxon>Asterales</taxon>
        <taxon>Asteraceae</taxon>
        <taxon>Asteroideae</taxon>
        <taxon>Anthemideae</taxon>
        <taxon>Anthemidinae</taxon>
        <taxon>Tanacetum</taxon>
    </lineage>
</organism>
<name>A0A699H5M4_TANCI</name>
<dbReference type="PANTHER" id="PTHR11439:SF483">
    <property type="entry name" value="PEPTIDE SYNTHASE GLIP-LIKE, PUTATIVE (AFU_ORTHOLOGUE AFUA_3G12920)-RELATED"/>
    <property type="match status" value="1"/>
</dbReference>
<accession>A0A699H5M4</accession>
<protein>
    <recommendedName>
        <fullName evidence="3">Retrovirus-related Pol polyprotein from transposon TNT 1-94</fullName>
    </recommendedName>
</protein>
<proteinExistence type="predicted"/>
<evidence type="ECO:0000256" key="1">
    <source>
        <dbReference type="SAM" id="MobiDB-lite"/>
    </source>
</evidence>
<feature type="non-terminal residue" evidence="2">
    <location>
        <position position="952"/>
    </location>
</feature>
<feature type="compositionally biased region" description="Polar residues" evidence="1">
    <location>
        <begin position="556"/>
        <end position="568"/>
    </location>
</feature>
<sequence>MELYMMNRQHGSMILKSVENGPLIWPTIKENGVTRPRKYSELTPAEALQADCDVKAINNILQGLPNEIYALVSHHKVAKDLWERIQLLMQGTSLTKQERECKLYDEFDKLAYKKGETLRDFYLRFSLLLNDLNIYNVKLEQFQVNTKFLNFLPPEWSKFVTCFKIVQDLHTTNIDQLHAYLKQHEFHANESPHSPERLFTTTINPSIGTHVPIDTQQQQQPKFSPLDLADDLDAYDSDCDELNTAKVALMANLSHYGLDALTKKAQQLEPKLYGGNVIKNTSAIVIPDSEETLMLAKDNRSKMLLKQKDPTMLEKKVNTTPVDFANSMNSLELTLSSRPTKVEVPKELPKVSMCLKLKTELLNKIFFIEKETYDKLFRSYSTLEKHYMSLEVDSQLNQEIFQRDNSISNQNALSFDQYFKLNEMKAQSQEKDTVIKKFKERIKSLSGNKNTDKVNKDIEEIETINIELDNRVSKLIAKNEHLKQTYKKLYDLIKATPLKDELRKLKGKAIVDYVYISHTIDPEMLKVDVEPLAPKLLNNRTAHSDYLRHTQEQRVKPSTSASGSQPSGNAYPLTRITTTTEVPTRKPIALVTDTPKPVVTLVYLRKPRKSKPIDPVSKSKVIQIVIWYLDSGCSKHMIGDRSQLTNFVSKFLEKSYMDEDLQGKPVDATLYHGMIRSRMYLTSSRPDFTYAGTIKMGLWYSKDTGMSLTAYADADHVGCQDSRHSTSGSAQLLGDKLVSWSSKKQKLFRINERVVKEYVMEFLSSFTFMDHIIDLDNVNTMFFQLGGVKRSRHNGKEKVTLDDLFLLHSMDGGVRVDVSRHVAKFFTNKAKGYKKKSLIVGANLIGRISKSYRMMTLGFLMSVTLGPKTSLLNVAKLVDLDASNDDEGGVRRCLNMSFTNSLREIDERLGEMDTDISKLESDIDDLTYVLSRMSEQYDWFYGEFRQMRMKQK</sequence>
<dbReference type="Pfam" id="PF14223">
    <property type="entry name" value="Retrotran_gag_2"/>
    <property type="match status" value="1"/>
</dbReference>